<organism evidence="1">
    <name type="scientific">Anguilla anguilla</name>
    <name type="common">European freshwater eel</name>
    <name type="synonym">Muraena anguilla</name>
    <dbReference type="NCBI Taxonomy" id="7936"/>
    <lineage>
        <taxon>Eukaryota</taxon>
        <taxon>Metazoa</taxon>
        <taxon>Chordata</taxon>
        <taxon>Craniata</taxon>
        <taxon>Vertebrata</taxon>
        <taxon>Euteleostomi</taxon>
        <taxon>Actinopterygii</taxon>
        <taxon>Neopterygii</taxon>
        <taxon>Teleostei</taxon>
        <taxon>Anguilliformes</taxon>
        <taxon>Anguillidae</taxon>
        <taxon>Anguilla</taxon>
    </lineage>
</organism>
<reference evidence="1" key="2">
    <citation type="journal article" date="2015" name="Fish Shellfish Immunol.">
        <title>Early steps in the European eel (Anguilla anguilla)-Vibrio vulnificus interaction in the gills: Role of the RtxA13 toxin.</title>
        <authorList>
            <person name="Callol A."/>
            <person name="Pajuelo D."/>
            <person name="Ebbesson L."/>
            <person name="Teles M."/>
            <person name="MacKenzie S."/>
            <person name="Amaro C."/>
        </authorList>
    </citation>
    <scope>NUCLEOTIDE SEQUENCE</scope>
</reference>
<dbReference type="EMBL" id="GBXM01062045">
    <property type="protein sequence ID" value="JAH46532.1"/>
    <property type="molecule type" value="Transcribed_RNA"/>
</dbReference>
<evidence type="ECO:0000313" key="1">
    <source>
        <dbReference type="EMBL" id="JAH24137.1"/>
    </source>
</evidence>
<dbReference type="EMBL" id="GBXM01084440">
    <property type="protein sequence ID" value="JAH24137.1"/>
    <property type="molecule type" value="Transcribed_RNA"/>
</dbReference>
<reference evidence="1" key="1">
    <citation type="submission" date="2014-11" db="EMBL/GenBank/DDBJ databases">
        <authorList>
            <person name="Amaro Gonzalez C."/>
        </authorList>
    </citation>
    <scope>NUCLEOTIDE SEQUENCE</scope>
</reference>
<dbReference type="EMBL" id="GBXM01064465">
    <property type="protein sequence ID" value="JAH44112.1"/>
    <property type="molecule type" value="Transcribed_RNA"/>
</dbReference>
<name>A0A0E9R5T5_ANGAN</name>
<proteinExistence type="predicted"/>
<dbReference type="AlphaFoldDB" id="A0A0E9R5T5"/>
<protein>
    <submittedName>
        <fullName evidence="1">Uncharacterized protein</fullName>
    </submittedName>
</protein>
<accession>A0A0E9R5T5</accession>
<sequence length="28" mass="3151">MHAANGKIPDTVTFFYRHISTAGTFPRN</sequence>